<protein>
    <submittedName>
        <fullName evidence="1">Uncharacterized protein</fullName>
    </submittedName>
</protein>
<organism evidence="1 2">
    <name type="scientific">Cohnella ginsengisoli</name>
    <dbReference type="NCBI Taxonomy" id="425004"/>
    <lineage>
        <taxon>Bacteria</taxon>
        <taxon>Bacillati</taxon>
        <taxon>Bacillota</taxon>
        <taxon>Bacilli</taxon>
        <taxon>Bacillales</taxon>
        <taxon>Paenibacillaceae</taxon>
        <taxon>Cohnella</taxon>
    </lineage>
</organism>
<proteinExistence type="predicted"/>
<dbReference type="RefSeq" id="WP_277563864.1">
    <property type="nucleotide sequence ID" value="NZ_JAPDHZ010000002.1"/>
</dbReference>
<accession>A0A9X4QKS6</accession>
<dbReference type="EMBL" id="JAPDHZ010000002">
    <property type="protein sequence ID" value="MDG0789978.1"/>
    <property type="molecule type" value="Genomic_DNA"/>
</dbReference>
<comment type="caution">
    <text evidence="1">The sequence shown here is derived from an EMBL/GenBank/DDBJ whole genome shotgun (WGS) entry which is preliminary data.</text>
</comment>
<evidence type="ECO:0000313" key="1">
    <source>
        <dbReference type="EMBL" id="MDG0789978.1"/>
    </source>
</evidence>
<evidence type="ECO:0000313" key="2">
    <source>
        <dbReference type="Proteomes" id="UP001153387"/>
    </source>
</evidence>
<dbReference type="AlphaFoldDB" id="A0A9X4QKS6"/>
<sequence>MDKDKEWGPDFDLETMDKEVEFNNSISSDQFVILIIHTWKTLLKEEELTPELAVRRVIEDNDNYIYNNKTNRFIAFKVTLFLYRTHVMYHHLVNDNPTINWLTNNIKRLSSQEKDNVVVVKDKSTRTIVIKLKEKEVIIKPEELA</sequence>
<keyword evidence="2" id="KW-1185">Reference proteome</keyword>
<gene>
    <name evidence="1" type="ORF">OMP38_03240</name>
</gene>
<reference evidence="1 2" key="1">
    <citation type="submission" date="2022-10" db="EMBL/GenBank/DDBJ databases">
        <title>Comparative genomic analysis of Cohnella hashimotonis sp. nov., isolated from the International Space Station.</title>
        <authorList>
            <person name="Simpson A."/>
            <person name="Venkateswaran K."/>
        </authorList>
    </citation>
    <scope>NUCLEOTIDE SEQUENCE [LARGE SCALE GENOMIC DNA]</scope>
    <source>
        <strain evidence="1 2">DSM 18997</strain>
    </source>
</reference>
<dbReference type="Proteomes" id="UP001153387">
    <property type="component" value="Unassembled WGS sequence"/>
</dbReference>
<name>A0A9X4QKS6_9BACL</name>